<accession>A0A0F8XBC7</accession>
<keyword evidence="1" id="KW-0812">Transmembrane</keyword>
<protein>
    <submittedName>
        <fullName evidence="2">Uncharacterized protein</fullName>
    </submittedName>
</protein>
<dbReference type="AlphaFoldDB" id="A0A0F8XBC7"/>
<sequence>MTIFAALGFLFAIICVQCAYKIDLKDLKKDNAFLFALAILSAMIGILCGISLILFT</sequence>
<feature type="transmembrane region" description="Helical" evidence="1">
    <location>
        <begin position="34"/>
        <end position="55"/>
    </location>
</feature>
<gene>
    <name evidence="2" type="ORF">LCGC14_3046070</name>
</gene>
<reference evidence="2" key="1">
    <citation type="journal article" date="2015" name="Nature">
        <title>Complex archaea that bridge the gap between prokaryotes and eukaryotes.</title>
        <authorList>
            <person name="Spang A."/>
            <person name="Saw J.H."/>
            <person name="Jorgensen S.L."/>
            <person name="Zaremba-Niedzwiedzka K."/>
            <person name="Martijn J."/>
            <person name="Lind A.E."/>
            <person name="van Eijk R."/>
            <person name="Schleper C."/>
            <person name="Guy L."/>
            <person name="Ettema T.J."/>
        </authorList>
    </citation>
    <scope>NUCLEOTIDE SEQUENCE</scope>
</reference>
<proteinExistence type="predicted"/>
<keyword evidence="1" id="KW-0472">Membrane</keyword>
<organism evidence="2">
    <name type="scientific">marine sediment metagenome</name>
    <dbReference type="NCBI Taxonomy" id="412755"/>
    <lineage>
        <taxon>unclassified sequences</taxon>
        <taxon>metagenomes</taxon>
        <taxon>ecological metagenomes</taxon>
    </lineage>
</organism>
<name>A0A0F8XBC7_9ZZZZ</name>
<dbReference type="EMBL" id="LAZR01064062">
    <property type="protein sequence ID" value="KKK58275.1"/>
    <property type="molecule type" value="Genomic_DNA"/>
</dbReference>
<keyword evidence="1" id="KW-1133">Transmembrane helix</keyword>
<comment type="caution">
    <text evidence="2">The sequence shown here is derived from an EMBL/GenBank/DDBJ whole genome shotgun (WGS) entry which is preliminary data.</text>
</comment>
<evidence type="ECO:0000256" key="1">
    <source>
        <dbReference type="SAM" id="Phobius"/>
    </source>
</evidence>
<evidence type="ECO:0000313" key="2">
    <source>
        <dbReference type="EMBL" id="KKK58275.1"/>
    </source>
</evidence>